<accession>A0A1Q9CB61</accession>
<evidence type="ECO:0000256" key="10">
    <source>
        <dbReference type="ARBA" id="ARBA00023242"/>
    </source>
</evidence>
<comment type="subcellular location">
    <subcellularLocation>
        <location evidence="2">Cytoplasm</location>
        <location evidence="2">Cytoskeleton</location>
        <location evidence="2">Flagellum axoneme</location>
    </subcellularLocation>
    <subcellularLocation>
        <location evidence="1">Nucleus</location>
    </subcellularLocation>
</comment>
<evidence type="ECO:0000313" key="18">
    <source>
        <dbReference type="EMBL" id="OLP80151.1"/>
    </source>
</evidence>
<feature type="compositionally biased region" description="Polar residues" evidence="15">
    <location>
        <begin position="1086"/>
        <end position="1099"/>
    </location>
</feature>
<keyword evidence="6" id="KW-0282">Flagellum</keyword>
<name>A0A1Q9CB61_SYMMI</name>
<keyword evidence="10" id="KW-0539">Nucleus</keyword>
<feature type="compositionally biased region" description="Polar residues" evidence="15">
    <location>
        <begin position="621"/>
        <end position="633"/>
    </location>
</feature>
<gene>
    <name evidence="18" type="primary">ML5</name>
    <name evidence="18" type="ORF">AK812_SmicGene39477</name>
</gene>
<dbReference type="InterPro" id="IPR035979">
    <property type="entry name" value="RBD_domain_sf"/>
</dbReference>
<reference evidence="18 19" key="1">
    <citation type="submission" date="2016-02" db="EMBL/GenBank/DDBJ databases">
        <title>Genome analysis of coral dinoflagellate symbionts highlights evolutionary adaptations to a symbiotic lifestyle.</title>
        <authorList>
            <person name="Aranda M."/>
            <person name="Li Y."/>
            <person name="Liew Y.J."/>
            <person name="Baumgarten S."/>
            <person name="Simakov O."/>
            <person name="Wilson M."/>
            <person name="Piel J."/>
            <person name="Ashoor H."/>
            <person name="Bougouffa S."/>
            <person name="Bajic V.B."/>
            <person name="Ryu T."/>
            <person name="Ravasi T."/>
            <person name="Bayer T."/>
            <person name="Micklem G."/>
            <person name="Kim H."/>
            <person name="Bhak J."/>
            <person name="Lajeunesse T.C."/>
            <person name="Voolstra C.R."/>
        </authorList>
    </citation>
    <scope>NUCLEOTIDE SEQUENCE [LARGE SCALE GENOMIC DNA]</scope>
    <source>
        <strain evidence="18 19">CCMP2467</strain>
    </source>
</reference>
<evidence type="ECO:0000256" key="9">
    <source>
        <dbReference type="ARBA" id="ARBA00023212"/>
    </source>
</evidence>
<evidence type="ECO:0000256" key="2">
    <source>
        <dbReference type="ARBA" id="ARBA00004611"/>
    </source>
</evidence>
<evidence type="ECO:0000256" key="4">
    <source>
        <dbReference type="ARBA" id="ARBA00014813"/>
    </source>
</evidence>
<dbReference type="Pfam" id="PF13868">
    <property type="entry name" value="TPH"/>
    <property type="match status" value="1"/>
</dbReference>
<evidence type="ECO:0000256" key="15">
    <source>
        <dbReference type="SAM" id="MobiDB-lite"/>
    </source>
</evidence>
<evidence type="ECO:0000256" key="6">
    <source>
        <dbReference type="ARBA" id="ARBA00022846"/>
    </source>
</evidence>
<evidence type="ECO:0000256" key="8">
    <source>
        <dbReference type="ARBA" id="ARBA00023069"/>
    </source>
</evidence>
<feature type="region of interest" description="Disordered" evidence="15">
    <location>
        <begin position="490"/>
        <end position="547"/>
    </location>
</feature>
<evidence type="ECO:0000256" key="5">
    <source>
        <dbReference type="ARBA" id="ARBA00022490"/>
    </source>
</evidence>
<dbReference type="Pfam" id="PF04059">
    <property type="entry name" value="RRM_2"/>
    <property type="match status" value="1"/>
</dbReference>
<dbReference type="SUPFAM" id="SSF54928">
    <property type="entry name" value="RNA-binding domain, RBD"/>
    <property type="match status" value="1"/>
</dbReference>
<proteinExistence type="inferred from homology"/>
<evidence type="ECO:0000256" key="14">
    <source>
        <dbReference type="SAM" id="Coils"/>
    </source>
</evidence>
<evidence type="ECO:0000256" key="1">
    <source>
        <dbReference type="ARBA" id="ARBA00004123"/>
    </source>
</evidence>
<feature type="domain" description="Mei2-like C-terminal RNA recognition motif" evidence="16">
    <location>
        <begin position="781"/>
        <end position="875"/>
    </location>
</feature>
<evidence type="ECO:0000313" key="19">
    <source>
        <dbReference type="Proteomes" id="UP000186817"/>
    </source>
</evidence>
<feature type="compositionally biased region" description="Polar residues" evidence="15">
    <location>
        <begin position="674"/>
        <end position="692"/>
    </location>
</feature>
<keyword evidence="7 14" id="KW-0175">Coiled coil</keyword>
<dbReference type="AlphaFoldDB" id="A0A1Q9CB61"/>
<dbReference type="CDD" id="cd12277">
    <property type="entry name" value="RRM3_MEI2_EAR1_like"/>
    <property type="match status" value="1"/>
</dbReference>
<comment type="similarity">
    <text evidence="3">Belongs to the MNS1 family.</text>
</comment>
<dbReference type="PANTHER" id="PTHR19265">
    <property type="entry name" value="MEIOSIS-SPECIFIC NUCLEAR STRUCTURAL PROTEIN 1"/>
    <property type="match status" value="1"/>
</dbReference>
<evidence type="ECO:0000256" key="13">
    <source>
        <dbReference type="ARBA" id="ARBA00046114"/>
    </source>
</evidence>
<comment type="function">
    <text evidence="13">Microtubule inner protein (MIP) part of the dynein-decorated doublet microtubules (DMTs) in cilia axoneme, which is required for motile cilia beating. May play a role in the control of meiotic division and germ cell differentiation through regulation of pairing and recombination during meiosis. Required for sperm flagella assembly. May play a role in the assembly and function of the outer dynein arm-docking complex (ODA-DC). ODA-DC mediates outer dynein arms (ODA) binding onto the axonemal doublet microtubules.</text>
</comment>
<keyword evidence="11" id="KW-0469">Meiosis</keyword>
<evidence type="ECO:0000256" key="11">
    <source>
        <dbReference type="ARBA" id="ARBA00023254"/>
    </source>
</evidence>
<feature type="region of interest" description="Disordered" evidence="15">
    <location>
        <begin position="1086"/>
        <end position="1108"/>
    </location>
</feature>
<dbReference type="InterPro" id="IPR007201">
    <property type="entry name" value="Mei2-like_Rrm_C"/>
</dbReference>
<keyword evidence="5" id="KW-0963">Cytoplasm</keyword>
<dbReference type="GO" id="GO:0051321">
    <property type="term" value="P:meiotic cell cycle"/>
    <property type="evidence" value="ECO:0007669"/>
    <property type="project" value="UniProtKB-KW"/>
</dbReference>
<dbReference type="OrthoDB" id="307416at2759"/>
<keyword evidence="19" id="KW-1185">Reference proteome</keyword>
<evidence type="ECO:0000256" key="7">
    <source>
        <dbReference type="ARBA" id="ARBA00023054"/>
    </source>
</evidence>
<dbReference type="GO" id="GO:0005634">
    <property type="term" value="C:nucleus"/>
    <property type="evidence" value="ECO:0007669"/>
    <property type="project" value="UniProtKB-SubCell"/>
</dbReference>
<feature type="region of interest" description="Disordered" evidence="15">
    <location>
        <begin position="662"/>
        <end position="749"/>
    </location>
</feature>
<feature type="region of interest" description="Disordered" evidence="15">
    <location>
        <begin position="561"/>
        <end position="635"/>
    </location>
</feature>
<keyword evidence="12" id="KW-0966">Cell projection</keyword>
<dbReference type="GO" id="GO:0003676">
    <property type="term" value="F:nucleic acid binding"/>
    <property type="evidence" value="ECO:0007669"/>
    <property type="project" value="InterPro"/>
</dbReference>
<evidence type="ECO:0000256" key="3">
    <source>
        <dbReference type="ARBA" id="ARBA00009158"/>
    </source>
</evidence>
<evidence type="ECO:0000256" key="12">
    <source>
        <dbReference type="ARBA" id="ARBA00023273"/>
    </source>
</evidence>
<feature type="coiled-coil region" evidence="14">
    <location>
        <begin position="250"/>
        <end position="344"/>
    </location>
</feature>
<sequence>MKTAHSTVNVQAREAGRRRAWEAPELRELRRHYQEVEAEQLRQLQVLRKEVEEETREQEEQVSRVADEVEFLAQERASAHLAAESRARAVQVQKEGEAEVARKTRDQARKAAKEKHQDKMMVQAAVYKAQQQDLQTQTRRRKLQAAVRTALDRLVMEQAQLREQEVRNEEAAIQRAQRQQSAQAFFWAARAQERRAAEQARAQVLERVAACLAQQQEDEQRLQLLHGLLQEEVAAAALRREEERSLERRLEARTKAVQAAEDGLRNLRENRQKEQVEEATWRARFVESCAEEAKLEQLSDQKRRMRLLAFKREAEELAAKRRELRKAEVEKEEADWHLQKLKEEEQSRIVEEERRRLLEVHARGGLLDAAWFSGEVLPKHIQDIDDGWGSCMHWMLEGPNRVRDRCRDRTVDLYPLGVVSPHISAATERFAEIVQDVMESVQKEQTSSNGRWVLRNTFIELVEDGSPANADGFSSNCLMRASSDSVLYEGYSPNQAPQEVETKAPQKPLPPVKDFKDFPSDEPIEFELNGWSDTETNPDTKEGEKSLPLPCYSHIKDFPSGESTPHTAQAAGHDDFDQYVARTPSPRGMDWPSGFGEAGQLPKEEDMRSDPMPGLAPPTHSRVSSSDVALDNKSASKQDLQRLAAEVARLAQENEFLRQRVMAQEQRKEESKSQGESQPAATTPVQQESNMGWATVLMPVSFGPGSGSGSMQDSADSWMGPHGPHSQELGQDSQQARRRRFRQKGDAEFEADLNLQKGRQVRGTAVPTKPVECDLPMEECTTVMLRNLPNNYTRAMLLAMLDSEGFEGKYNFLYLPIDFQSRACLGYAFVNLVDPSYVAQFWAKFSGSSKWVLPSKKVCGVSWSGPHQGLEAHVERYRNSPVARTRQQCLAFTKARIYSETCDCESAYAMHFCSSPTLLSGRWVRWRGLQDLEIPELSQPRALAETCPPVTMQQPTNSTASFERVNCLDEHDFRKLLGFRSRSDCSDVDGLPVDRACAMVPEQKAPIAQPWAVSRTPRQTLPLRGILPRPEEDAPPRCGTWDKVNQVAISRAENPAVMCLQTVACAPDEGCKGNALVESSLSLDPGNFNGSESIRTSGKQHVEGAFVS</sequence>
<organism evidence="18 19">
    <name type="scientific">Symbiodinium microadriaticum</name>
    <name type="common">Dinoflagellate</name>
    <name type="synonym">Zooxanthella microadriatica</name>
    <dbReference type="NCBI Taxonomy" id="2951"/>
    <lineage>
        <taxon>Eukaryota</taxon>
        <taxon>Sar</taxon>
        <taxon>Alveolata</taxon>
        <taxon>Dinophyceae</taxon>
        <taxon>Suessiales</taxon>
        <taxon>Symbiodiniaceae</taxon>
        <taxon>Symbiodinium</taxon>
    </lineage>
</organism>
<feature type="coiled-coil region" evidence="14">
    <location>
        <begin position="156"/>
        <end position="208"/>
    </location>
</feature>
<dbReference type="EMBL" id="LSRX01001410">
    <property type="protein sequence ID" value="OLP80151.1"/>
    <property type="molecule type" value="Genomic_DNA"/>
</dbReference>
<feature type="coiled-coil region" evidence="14">
    <location>
        <begin position="34"/>
        <end position="75"/>
    </location>
</feature>
<dbReference type="PANTHER" id="PTHR19265:SF0">
    <property type="entry name" value="MEIOSIS-SPECIFIC NUCLEAR STRUCTURAL PROTEIN 1"/>
    <property type="match status" value="1"/>
</dbReference>
<comment type="caution">
    <text evidence="18">The sequence shown here is derived from an EMBL/GenBank/DDBJ whole genome shotgun (WGS) entry which is preliminary data.</text>
</comment>
<keyword evidence="8" id="KW-0969">Cilium</keyword>
<keyword evidence="9" id="KW-0206">Cytoskeleton</keyword>
<evidence type="ECO:0000259" key="17">
    <source>
        <dbReference type="Pfam" id="PF13868"/>
    </source>
</evidence>
<dbReference type="InterPro" id="IPR026504">
    <property type="entry name" value="MNS1"/>
</dbReference>
<dbReference type="Proteomes" id="UP000186817">
    <property type="component" value="Unassembled WGS sequence"/>
</dbReference>
<feature type="domain" description="Trichohyalin-plectin-homology" evidence="17">
    <location>
        <begin position="24"/>
        <end position="363"/>
    </location>
</feature>
<protein>
    <recommendedName>
        <fullName evidence="4">Meiosis-specific nuclear structural protein 1</fullName>
    </recommendedName>
</protein>
<evidence type="ECO:0000259" key="16">
    <source>
        <dbReference type="Pfam" id="PF04059"/>
    </source>
</evidence>
<dbReference type="InterPro" id="IPR043597">
    <property type="entry name" value="TPH_dom"/>
</dbReference>